<protein>
    <submittedName>
        <fullName evidence="1">Uncharacterized protein</fullName>
    </submittedName>
</protein>
<evidence type="ECO:0000313" key="2">
    <source>
        <dbReference type="Proteomes" id="UP001500729"/>
    </source>
</evidence>
<dbReference type="EMBL" id="BAAAGS010000045">
    <property type="protein sequence ID" value="GAA0548225.1"/>
    <property type="molecule type" value="Genomic_DNA"/>
</dbReference>
<sequence length="279" mass="29130">MVRTEFSIYAMTPEKDGVFHFHDGSWVQVGGPAARLFGGNRGLVATTPDTGDLFMYLNTPFSWAHIGGPGASFAVTGDSVYGLSKFPGGGGVFRYDGSGMSWTEIGSVAGEIYGGPWGLVATTPDTGDLFMYLNTPFSWAHIGGPGASFAVTGDSVYGLSKFPGGGGVFRYDGSGMSWTEIGSVAGEIYGGPWGLVATNPDNGELFGFQFHSPEDNPDNPPQWRHIGGPGASFAVSLENIFGLSTNPDGGGVFRFDGDPANWTRIGGPANSIVAALWTG</sequence>
<proteinExistence type="predicted"/>
<name>A0ABP3NRG1_SACER</name>
<comment type="caution">
    <text evidence="1">The sequence shown here is derived from an EMBL/GenBank/DDBJ whole genome shotgun (WGS) entry which is preliminary data.</text>
</comment>
<accession>A0ABP3NRG1</accession>
<gene>
    <name evidence="1" type="ORF">GCM10009533_53670</name>
</gene>
<evidence type="ECO:0000313" key="1">
    <source>
        <dbReference type="EMBL" id="GAA0548225.1"/>
    </source>
</evidence>
<dbReference type="RefSeq" id="WP_009948243.1">
    <property type="nucleotide sequence ID" value="NZ_BAAAGS010000045.1"/>
</dbReference>
<keyword evidence="2" id="KW-1185">Reference proteome</keyword>
<organism evidence="1 2">
    <name type="scientific">Saccharopolyspora erythraea</name>
    <name type="common">Streptomyces erythraeus</name>
    <dbReference type="NCBI Taxonomy" id="1836"/>
    <lineage>
        <taxon>Bacteria</taxon>
        <taxon>Bacillati</taxon>
        <taxon>Actinomycetota</taxon>
        <taxon>Actinomycetes</taxon>
        <taxon>Pseudonocardiales</taxon>
        <taxon>Pseudonocardiaceae</taxon>
        <taxon>Saccharopolyspora</taxon>
    </lineage>
</organism>
<reference evidence="2" key="1">
    <citation type="journal article" date="2019" name="Int. J. Syst. Evol. Microbiol.">
        <title>The Global Catalogue of Microorganisms (GCM) 10K type strain sequencing project: providing services to taxonomists for standard genome sequencing and annotation.</title>
        <authorList>
            <consortium name="The Broad Institute Genomics Platform"/>
            <consortium name="The Broad Institute Genome Sequencing Center for Infectious Disease"/>
            <person name="Wu L."/>
            <person name="Ma J."/>
        </authorList>
    </citation>
    <scope>NUCLEOTIDE SEQUENCE [LARGE SCALE GENOMIC DNA]</scope>
    <source>
        <strain evidence="2">JCM 10303</strain>
    </source>
</reference>
<dbReference type="Proteomes" id="UP001500729">
    <property type="component" value="Unassembled WGS sequence"/>
</dbReference>